<dbReference type="SUPFAM" id="SSF46785">
    <property type="entry name" value="Winged helix' DNA-binding domain"/>
    <property type="match status" value="1"/>
</dbReference>
<dbReference type="Gene3D" id="3.30.230.130">
    <property type="entry name" value="Cullin, Chain C, Domain 2"/>
    <property type="match status" value="1"/>
</dbReference>
<comment type="similarity">
    <text evidence="1 4 5">Belongs to the cullin family.</text>
</comment>
<dbReference type="InterPro" id="IPR016157">
    <property type="entry name" value="Cullin_CS"/>
</dbReference>
<dbReference type="GO" id="GO:0006511">
    <property type="term" value="P:ubiquitin-dependent protein catabolic process"/>
    <property type="evidence" value="ECO:0007669"/>
    <property type="project" value="InterPro"/>
</dbReference>
<feature type="compositionally biased region" description="Polar residues" evidence="6">
    <location>
        <begin position="28"/>
        <end position="45"/>
    </location>
</feature>
<gene>
    <name evidence="8" type="ORF">BLGHR1_15859</name>
</gene>
<dbReference type="InterPro" id="IPR059120">
    <property type="entry name" value="Cullin-like_AB"/>
</dbReference>
<dbReference type="InterPro" id="IPR036317">
    <property type="entry name" value="Cullin_homology_sf"/>
</dbReference>
<dbReference type="Proteomes" id="UP000275772">
    <property type="component" value="Unassembled WGS sequence"/>
</dbReference>
<feature type="region of interest" description="Disordered" evidence="6">
    <location>
        <begin position="1"/>
        <end position="72"/>
    </location>
</feature>
<dbReference type="SMART" id="SM00884">
    <property type="entry name" value="Cullin_Nedd8"/>
    <property type="match status" value="1"/>
</dbReference>
<dbReference type="GO" id="GO:0031625">
    <property type="term" value="F:ubiquitin protein ligase binding"/>
    <property type="evidence" value="ECO:0007669"/>
    <property type="project" value="InterPro"/>
</dbReference>
<dbReference type="EMBL" id="UNSH01000071">
    <property type="protein sequence ID" value="SZF05059.1"/>
    <property type="molecule type" value="Genomic_DNA"/>
</dbReference>
<evidence type="ECO:0000256" key="1">
    <source>
        <dbReference type="ARBA" id="ARBA00006019"/>
    </source>
</evidence>
<keyword evidence="3" id="KW-0832">Ubl conjugation</keyword>
<dbReference type="InterPro" id="IPR036388">
    <property type="entry name" value="WH-like_DNA-bd_sf"/>
</dbReference>
<feature type="compositionally biased region" description="Polar residues" evidence="6">
    <location>
        <begin position="1"/>
        <end position="20"/>
    </location>
</feature>
<dbReference type="PROSITE" id="PS01256">
    <property type="entry name" value="CULLIN_1"/>
    <property type="match status" value="1"/>
</dbReference>
<evidence type="ECO:0000256" key="6">
    <source>
        <dbReference type="SAM" id="MobiDB-lite"/>
    </source>
</evidence>
<dbReference type="SUPFAM" id="SSF74788">
    <property type="entry name" value="Cullin repeat-like"/>
    <property type="match status" value="1"/>
</dbReference>
<dbReference type="Gene3D" id="1.10.10.10">
    <property type="entry name" value="Winged helix-like DNA-binding domain superfamily/Winged helix DNA-binding domain"/>
    <property type="match status" value="1"/>
</dbReference>
<evidence type="ECO:0000313" key="8">
    <source>
        <dbReference type="EMBL" id="SZF05059.1"/>
    </source>
</evidence>
<dbReference type="FunFam" id="1.10.10.10:FF:000014">
    <property type="entry name" value="Cullin 1"/>
    <property type="match status" value="1"/>
</dbReference>
<dbReference type="Gene3D" id="1.20.1310.10">
    <property type="entry name" value="Cullin Repeats"/>
    <property type="match status" value="4"/>
</dbReference>
<dbReference type="Pfam" id="PF00888">
    <property type="entry name" value="Cullin"/>
    <property type="match status" value="1"/>
</dbReference>
<sequence length="855" mass="98791">MRDTCPGSQEESSQETTHISSPLRPNKRSTSSPQAHATLELSGSSKRPKLSDNPISTPKLDMNKDKNSNTFTNRPIDLTSTLYFEPSYGAKRLQIRNLRTTPRKDATEYYTRMREEIDSALSSIFANGKPELPLEVLCRGVEFTCRHGQAEELFTYYRDRSKDYLENELLSQIKCETSSTPVETLRTVYKFWISWYKKSTLLRSIFSYLDRSYLLNSKDLPNLEELSIQQFRHAIFEKGYDLGGMNLGERVITDICDLIDYNRSGKTPLFDESLFRESIRMLHIFGIYNKQFEPLFLDQSRKFFETFVQTHRDQGIENYIPACDTLIAREKNLYDTYNFDSVTKKTLQDLAYSHLIIGCSDILLEKSGLQKLIDQDSIQLLKVLYDLLSLSNIHTKLRTPFEEYIKFTGSLIVKNTEKPDEMVIRLLELRGLTDKVIRDAFRMNDTFTYSLRDAFRNFINDKNNLEAWNTKGSKVGEMLAKYMDMLLRGGLKAVPQSLLSDSHKQATTEKKGQADVGDDDAELDRQLEQALELFRFIEGKDIFEAFYKKDFARRLLMARSACQDAERNMLAKLKLECGCTFTQNLEQMFKDMETSRDEMTAYRKSLKKPKKETIDLQVNILYEAAWPSYPDVVVNLPPEVAVHVEKFDHFYTQKHSGRRLTWKNSLAHCVIKAQFNKGAKELLVSAFQAIVLVLFNNVKPSDPLSYSTIQQVTGLVDLELQRTLQSLACAKFRVLTKHPKGREVNNTDTFTVNTNFTDAKYKVKINQIQLKETKEDNVETHEKVFRDRQYETQAAIVRIMKSYKTMTHSNLISEVIEQTKGRGAVEISEIKSNIDKLIDKEYLERENGGSYVYCA</sequence>
<dbReference type="VEuPathDB" id="FungiDB:BLGHR1_15859"/>
<dbReference type="InterPro" id="IPR019559">
    <property type="entry name" value="Cullin_neddylation_domain"/>
</dbReference>
<dbReference type="FunFam" id="1.20.1310.10:FF:000031">
    <property type="entry name" value="Ubiquitin ligase subunit CulD"/>
    <property type="match status" value="1"/>
</dbReference>
<dbReference type="PROSITE" id="PS50069">
    <property type="entry name" value="CULLIN_2"/>
    <property type="match status" value="1"/>
</dbReference>
<protein>
    <recommendedName>
        <fullName evidence="7">Cullin family profile domain-containing protein</fullName>
    </recommendedName>
</protein>
<dbReference type="PANTHER" id="PTHR11932">
    <property type="entry name" value="CULLIN"/>
    <property type="match status" value="1"/>
</dbReference>
<dbReference type="Pfam" id="PF10557">
    <property type="entry name" value="Cullin_Nedd8"/>
    <property type="match status" value="1"/>
</dbReference>
<proteinExistence type="inferred from homology"/>
<name>A0A383UZ85_BLUHO</name>
<accession>A0A383UZ85</accession>
<evidence type="ECO:0000256" key="2">
    <source>
        <dbReference type="ARBA" id="ARBA00022499"/>
    </source>
</evidence>
<feature type="domain" description="Cullin family profile" evidence="7">
    <location>
        <begin position="474"/>
        <end position="728"/>
    </location>
</feature>
<evidence type="ECO:0000256" key="4">
    <source>
        <dbReference type="PROSITE-ProRule" id="PRU00330"/>
    </source>
</evidence>
<keyword evidence="2" id="KW-1017">Isopeptide bond</keyword>
<dbReference type="InterPro" id="IPR036390">
    <property type="entry name" value="WH_DNA-bd_sf"/>
</dbReference>
<dbReference type="SUPFAM" id="SSF75632">
    <property type="entry name" value="Cullin homology domain"/>
    <property type="match status" value="1"/>
</dbReference>
<organism evidence="8 9">
    <name type="scientific">Blumeria hordei</name>
    <name type="common">Barley powdery mildew</name>
    <name type="synonym">Blumeria graminis f. sp. hordei</name>
    <dbReference type="NCBI Taxonomy" id="2867405"/>
    <lineage>
        <taxon>Eukaryota</taxon>
        <taxon>Fungi</taxon>
        <taxon>Dikarya</taxon>
        <taxon>Ascomycota</taxon>
        <taxon>Pezizomycotina</taxon>
        <taxon>Leotiomycetes</taxon>
        <taxon>Erysiphales</taxon>
        <taxon>Erysiphaceae</taxon>
        <taxon>Blumeria</taxon>
    </lineage>
</organism>
<reference evidence="8 9" key="1">
    <citation type="submission" date="2017-11" db="EMBL/GenBank/DDBJ databases">
        <authorList>
            <person name="Kracher B."/>
        </authorList>
    </citation>
    <scope>NUCLEOTIDE SEQUENCE [LARGE SCALE GENOMIC DNA]</scope>
    <source>
        <strain evidence="8 9">RACE1</strain>
    </source>
</reference>
<dbReference type="InterPro" id="IPR045093">
    <property type="entry name" value="Cullin"/>
</dbReference>
<dbReference type="AlphaFoldDB" id="A0A383UZ85"/>
<evidence type="ECO:0000259" key="7">
    <source>
        <dbReference type="PROSITE" id="PS50069"/>
    </source>
</evidence>
<dbReference type="InterPro" id="IPR016158">
    <property type="entry name" value="Cullin_homology"/>
</dbReference>
<dbReference type="GO" id="GO:0031461">
    <property type="term" value="C:cullin-RING ubiquitin ligase complex"/>
    <property type="evidence" value="ECO:0007669"/>
    <property type="project" value="InterPro"/>
</dbReference>
<dbReference type="SMART" id="SM00182">
    <property type="entry name" value="CULLIN"/>
    <property type="match status" value="1"/>
</dbReference>
<dbReference type="InterPro" id="IPR001373">
    <property type="entry name" value="Cullin_N"/>
</dbReference>
<dbReference type="Pfam" id="PF26557">
    <property type="entry name" value="Cullin_AB"/>
    <property type="match status" value="1"/>
</dbReference>
<evidence type="ECO:0000256" key="5">
    <source>
        <dbReference type="RuleBase" id="RU003829"/>
    </source>
</evidence>
<evidence type="ECO:0000313" key="9">
    <source>
        <dbReference type="Proteomes" id="UP000275772"/>
    </source>
</evidence>
<evidence type="ECO:0000256" key="3">
    <source>
        <dbReference type="ARBA" id="ARBA00022843"/>
    </source>
</evidence>
<dbReference type="InterPro" id="IPR016159">
    <property type="entry name" value="Cullin_repeat-like_dom_sf"/>
</dbReference>